<dbReference type="AlphaFoldDB" id="A0A1G6GT26"/>
<dbReference type="InterPro" id="IPR036527">
    <property type="entry name" value="SCP2_sterol-bd_dom_sf"/>
</dbReference>
<evidence type="ECO:0000313" key="2">
    <source>
        <dbReference type="EMBL" id="SDB85094.1"/>
    </source>
</evidence>
<dbReference type="InterPro" id="IPR003033">
    <property type="entry name" value="SCP2_sterol-bd_dom"/>
</dbReference>
<dbReference type="Gene3D" id="3.30.1050.10">
    <property type="entry name" value="SCP2 sterol-binding domain"/>
    <property type="match status" value="1"/>
</dbReference>
<sequence length="130" mass="14254">MPVFLTEEWFAQVETLAAQAGDLNLSPALQSLVINLIVSDSETGVKELSLAAGKLHKGLSEQARTTLTMNAQTLRKVFLEFDMTAAMQAFMTGKIKVQGDMSQLMALQTAKPSPAQKELFHHILEHTQVV</sequence>
<dbReference type="SUPFAM" id="SSF55718">
    <property type="entry name" value="SCP-like"/>
    <property type="match status" value="1"/>
</dbReference>
<dbReference type="Pfam" id="PF02036">
    <property type="entry name" value="SCP2"/>
    <property type="match status" value="1"/>
</dbReference>
<feature type="domain" description="SCP2" evidence="1">
    <location>
        <begin position="48"/>
        <end position="109"/>
    </location>
</feature>
<accession>A0A1G6GT26</accession>
<keyword evidence="3" id="KW-1185">Reference proteome</keyword>
<gene>
    <name evidence="2" type="ORF">SAMN05421733_102172</name>
</gene>
<dbReference type="OrthoDB" id="9809312at2"/>
<name>A0A1G6GT26_9GAMM</name>
<proteinExistence type="predicted"/>
<dbReference type="RefSeq" id="WP_092746862.1">
    <property type="nucleotide sequence ID" value="NZ_FMYL01000002.1"/>
</dbReference>
<evidence type="ECO:0000259" key="1">
    <source>
        <dbReference type="Pfam" id="PF02036"/>
    </source>
</evidence>
<protein>
    <submittedName>
        <fullName evidence="2">SCP-2 sterol transfer family protein</fullName>
    </submittedName>
</protein>
<evidence type="ECO:0000313" key="3">
    <source>
        <dbReference type="Proteomes" id="UP000242501"/>
    </source>
</evidence>
<reference evidence="3" key="1">
    <citation type="submission" date="2016-09" db="EMBL/GenBank/DDBJ databases">
        <authorList>
            <person name="Varghese N."/>
            <person name="Submissions S."/>
        </authorList>
    </citation>
    <scope>NUCLEOTIDE SEQUENCE [LARGE SCALE GENOMIC DNA]</scope>
    <source>
        <strain evidence="3">ANC 4422</strain>
    </source>
</reference>
<dbReference type="EMBL" id="FMYL01000002">
    <property type="protein sequence ID" value="SDB85094.1"/>
    <property type="molecule type" value="Genomic_DNA"/>
</dbReference>
<dbReference type="Proteomes" id="UP000242501">
    <property type="component" value="Unassembled WGS sequence"/>
</dbReference>
<organism evidence="2 3">
    <name type="scientific">Acinetobacter boissieri</name>
    <dbReference type="NCBI Taxonomy" id="1219383"/>
    <lineage>
        <taxon>Bacteria</taxon>
        <taxon>Pseudomonadati</taxon>
        <taxon>Pseudomonadota</taxon>
        <taxon>Gammaproteobacteria</taxon>
        <taxon>Moraxellales</taxon>
        <taxon>Moraxellaceae</taxon>
        <taxon>Acinetobacter</taxon>
    </lineage>
</organism>